<feature type="region of interest" description="Disordered" evidence="2">
    <location>
        <begin position="1591"/>
        <end position="1666"/>
    </location>
</feature>
<feature type="region of interest" description="Disordered" evidence="2">
    <location>
        <begin position="45"/>
        <end position="80"/>
    </location>
</feature>
<keyword evidence="1" id="KW-0862">Zinc</keyword>
<evidence type="ECO:0000259" key="3">
    <source>
        <dbReference type="PROSITE" id="PS50157"/>
    </source>
</evidence>
<keyword evidence="1" id="KW-0479">Metal-binding</keyword>
<accession>A0AAD9K9V8</accession>
<feature type="region of interest" description="Disordered" evidence="2">
    <location>
        <begin position="115"/>
        <end position="146"/>
    </location>
</feature>
<evidence type="ECO:0000313" key="5">
    <source>
        <dbReference type="Proteomes" id="UP001208570"/>
    </source>
</evidence>
<protein>
    <recommendedName>
        <fullName evidence="3">C2H2-type domain-containing protein</fullName>
    </recommendedName>
</protein>
<feature type="compositionally biased region" description="Basic and acidic residues" evidence="2">
    <location>
        <begin position="45"/>
        <end position="56"/>
    </location>
</feature>
<dbReference type="PROSITE" id="PS50157">
    <property type="entry name" value="ZINC_FINGER_C2H2_2"/>
    <property type="match status" value="4"/>
</dbReference>
<feature type="region of interest" description="Disordered" evidence="2">
    <location>
        <begin position="850"/>
        <end position="871"/>
    </location>
</feature>
<organism evidence="4 5">
    <name type="scientific">Paralvinella palmiformis</name>
    <dbReference type="NCBI Taxonomy" id="53620"/>
    <lineage>
        <taxon>Eukaryota</taxon>
        <taxon>Metazoa</taxon>
        <taxon>Spiralia</taxon>
        <taxon>Lophotrochozoa</taxon>
        <taxon>Annelida</taxon>
        <taxon>Polychaeta</taxon>
        <taxon>Sedentaria</taxon>
        <taxon>Canalipalpata</taxon>
        <taxon>Terebellida</taxon>
        <taxon>Terebelliformia</taxon>
        <taxon>Alvinellidae</taxon>
        <taxon>Paralvinella</taxon>
    </lineage>
</organism>
<feature type="compositionally biased region" description="Polar residues" evidence="2">
    <location>
        <begin position="749"/>
        <end position="758"/>
    </location>
</feature>
<keyword evidence="1" id="KW-0863">Zinc-finger</keyword>
<evidence type="ECO:0000313" key="4">
    <source>
        <dbReference type="EMBL" id="KAK2167256.1"/>
    </source>
</evidence>
<dbReference type="GO" id="GO:0000981">
    <property type="term" value="F:DNA-binding transcription factor activity, RNA polymerase II-specific"/>
    <property type="evidence" value="ECO:0007669"/>
    <property type="project" value="TreeGrafter"/>
</dbReference>
<dbReference type="GO" id="GO:0005634">
    <property type="term" value="C:nucleus"/>
    <property type="evidence" value="ECO:0007669"/>
    <property type="project" value="TreeGrafter"/>
</dbReference>
<feature type="region of interest" description="Disordered" evidence="2">
    <location>
        <begin position="997"/>
        <end position="1020"/>
    </location>
</feature>
<feature type="compositionally biased region" description="Polar residues" evidence="2">
    <location>
        <begin position="57"/>
        <end position="80"/>
    </location>
</feature>
<dbReference type="EMBL" id="JAODUP010000030">
    <property type="protein sequence ID" value="KAK2167256.1"/>
    <property type="molecule type" value="Genomic_DNA"/>
</dbReference>
<dbReference type="GO" id="GO:0000977">
    <property type="term" value="F:RNA polymerase II transcription regulatory region sequence-specific DNA binding"/>
    <property type="evidence" value="ECO:0007669"/>
    <property type="project" value="TreeGrafter"/>
</dbReference>
<dbReference type="PANTHER" id="PTHR12451">
    <property type="entry name" value="TRANSCRIPTION FACTOR CASTOR PROTEIN MING -RELATED"/>
    <property type="match status" value="1"/>
</dbReference>
<name>A0AAD9K9V8_9ANNE</name>
<feature type="domain" description="C2H2-type" evidence="3">
    <location>
        <begin position="588"/>
        <end position="617"/>
    </location>
</feature>
<reference evidence="4" key="1">
    <citation type="journal article" date="2023" name="Mol. Biol. Evol.">
        <title>Third-Generation Sequencing Reveals the Adaptive Role of the Epigenome in Three Deep-Sea Polychaetes.</title>
        <authorList>
            <person name="Perez M."/>
            <person name="Aroh O."/>
            <person name="Sun Y."/>
            <person name="Lan Y."/>
            <person name="Juniper S.K."/>
            <person name="Young C.R."/>
            <person name="Angers B."/>
            <person name="Qian P.Y."/>
        </authorList>
    </citation>
    <scope>NUCLEOTIDE SEQUENCE</scope>
    <source>
        <strain evidence="4">P08H-3</strain>
    </source>
</reference>
<feature type="domain" description="C2H2-type" evidence="3">
    <location>
        <begin position="1410"/>
        <end position="1440"/>
    </location>
</feature>
<feature type="region of interest" description="Disordered" evidence="2">
    <location>
        <begin position="1510"/>
        <end position="1544"/>
    </location>
</feature>
<keyword evidence="5" id="KW-1185">Reference proteome</keyword>
<dbReference type="InterPro" id="IPR013087">
    <property type="entry name" value="Znf_C2H2_type"/>
</dbReference>
<dbReference type="SMART" id="SM00355">
    <property type="entry name" value="ZnF_C2H2"/>
    <property type="match status" value="8"/>
</dbReference>
<dbReference type="InterPro" id="IPR040373">
    <property type="entry name" value="CASZ1"/>
</dbReference>
<feature type="compositionally biased region" description="Low complexity" evidence="2">
    <location>
        <begin position="733"/>
        <end position="744"/>
    </location>
</feature>
<dbReference type="GO" id="GO:0045664">
    <property type="term" value="P:regulation of neuron differentiation"/>
    <property type="evidence" value="ECO:0007669"/>
    <property type="project" value="TreeGrafter"/>
</dbReference>
<feature type="compositionally biased region" description="Basic residues" evidence="2">
    <location>
        <begin position="1011"/>
        <end position="1020"/>
    </location>
</feature>
<feature type="domain" description="C2H2-type" evidence="3">
    <location>
        <begin position="902"/>
        <end position="931"/>
    </location>
</feature>
<feature type="compositionally biased region" description="Basic residues" evidence="2">
    <location>
        <begin position="130"/>
        <end position="139"/>
    </location>
</feature>
<evidence type="ECO:0000256" key="1">
    <source>
        <dbReference type="PROSITE-ProRule" id="PRU00042"/>
    </source>
</evidence>
<gene>
    <name evidence="4" type="ORF">LSH36_30g00002</name>
</gene>
<dbReference type="GO" id="GO:0045944">
    <property type="term" value="P:positive regulation of transcription by RNA polymerase II"/>
    <property type="evidence" value="ECO:0007669"/>
    <property type="project" value="TreeGrafter"/>
</dbReference>
<feature type="domain" description="C2H2-type" evidence="3">
    <location>
        <begin position="1135"/>
        <end position="1164"/>
    </location>
</feature>
<evidence type="ECO:0000256" key="2">
    <source>
        <dbReference type="SAM" id="MobiDB-lite"/>
    </source>
</evidence>
<dbReference type="PANTHER" id="PTHR12451:SF0">
    <property type="entry name" value="ZINC FINGER PROTEIN CASTOR HOMOLOG 1"/>
    <property type="match status" value="1"/>
</dbReference>
<dbReference type="GO" id="GO:0008270">
    <property type="term" value="F:zinc ion binding"/>
    <property type="evidence" value="ECO:0007669"/>
    <property type="project" value="UniProtKB-KW"/>
</dbReference>
<comment type="caution">
    <text evidence="4">The sequence shown here is derived from an EMBL/GenBank/DDBJ whole genome shotgun (WGS) entry which is preliminary data.</text>
</comment>
<feature type="compositionally biased region" description="Polar residues" evidence="2">
    <location>
        <begin position="1510"/>
        <end position="1523"/>
    </location>
</feature>
<dbReference type="Proteomes" id="UP001208570">
    <property type="component" value="Unassembled WGS sequence"/>
</dbReference>
<dbReference type="PROSITE" id="PS00028">
    <property type="entry name" value="ZINC_FINGER_C2H2_1"/>
    <property type="match status" value="5"/>
</dbReference>
<feature type="compositionally biased region" description="Polar residues" evidence="2">
    <location>
        <begin position="1530"/>
        <end position="1539"/>
    </location>
</feature>
<proteinExistence type="predicted"/>
<feature type="region of interest" description="Disordered" evidence="2">
    <location>
        <begin position="733"/>
        <end position="767"/>
    </location>
</feature>
<feature type="compositionally biased region" description="Basic and acidic residues" evidence="2">
    <location>
        <begin position="116"/>
        <end position="127"/>
    </location>
</feature>
<sequence>MVSYQKVLIDLFCFSEDYVRMAKSGGLFKLDAICDKLKTNLKSKSITDHSNERPDHVQQNGISVGPTNQASEDEPNNNTDTLDVLKEINIALTNHDNGALGNNHDATNITDCVFTARDHENPEEKSSGSRSRRNRRKAQNPRNISNLTVEQAKDELADYEVNNPGVDFSSICEAAMEEEDDGDDGCDQEWDDSLQICCDNENYGHSDSELSQLSGDGISRSSNLCEASSSEKKAIYGEAVDAASTADCGILDLSMSHAASSRCSPPSGMKGSADDKSCNGMKEENGVLNLSLASRDIPSKSVAVKSEFGPNSSKDEVEMKDYAENTMNELLSMYGLTDEGTSDSSGINLKNFDSELYLRKRHLHNINMSRGKQFFDQPSLKKLKVESEVLDDKVNHSSDKSVSERFTTSGCYIKSCLSNDMLSDSRADLSVSSTNQSALPDYQKYLKRFNSYQECRSNHCEDMAYKEHFHCLDCSFRVFIKKEEMIRHFKWHKKRDESLQHGFMRYSPMDDCSKKFPGTCTHNGKQTHYHCLQVGCSKVYISTSDVQMHANYHRKDSAILQEGFQRFRATEDCATPSCSFYNQRTTHFHCRRLGCTFTFKNKADMEKHKAYHQKDEMLTKDGFKKFMKYEHCSFVGCRYSKTSNHIHCIRPGCHYVLHSTGQLYSHKRRHERANYDSAYRHFKISPNKTQSLTIPQQQILPCSIAGFSDANTIKTEGASGEDFTNVNHPLNVSVSETSSSTSEVLSHGQDMSMTSLPSTPGDPEPGIPTSAAMKIESADCSPEHKVPSSTIAKLVSKLSNHPLNDSLTLPIPGQSAGSVNSSLTEVGVVTSPSSGSVPLGPNNAVRAPSPTTAVGPGGFVPKVSPPVNEKKERDESWKKFLTRYTANDPCHSRCQFLYKDHYHCNTVNCGMLFRSKDRVREHAKLHEQQERITSLTFMVYEENVSCSDNCQYNRKEKHYHCLWADCKHVISAGSDPVFSRMEHYKLHEYSRAAQGRRLSGSSPIVGTSPGLKRRRGRPPKYQRKEITQVPKIEMTDEQILTQARLHGPDHCISSGFKKFTPSDPCPDEKCIFAAKGHYHCIRQRCHHATDNTDLLSLHAKDFHSYIHILEGFEFFDRTVNCRRPHCHNNKATRHFHCVRPNCDYSFVRVSTMAQHDKKHRMAEMGLTHSPTIAVPTMAFLSNKTVPIMPMSVTHAQQMVSIAPAGLVRATNTHFPTTASNTCTLSAGIVQVTQTAPIMVAMPPRHPQPSHGMTSSGSIQPIIIAPVTTTLPVTSMSKLIPTHAGPLVNTGVTAPLIFKSAASSSQLLPVTAHMPLMASPVIKPVDSSMTFTPQLITIAPKPVTGGGSVTSSKPIPATISNNQPGLTVLLQQKVPKVMPQTSWVNLLVKMHCSPNQNCGRPFCKLKKKDHFHCFDCNQAFSDPLRLKTHVTKHGFHVDKSDMLQGRVVPLSDQLSNVPAEEMGESCSDGEENSNSLNLVPGTFSKLFSKGFDQDNVDSDSLDVVMDLSLSANRSSSPREANTAPQEAKSAAQVNLPATSETDPESARHELLQSLGLIKRADESASNEIMRRRSTRKCISKKNEDFIKTDESTGKLNWVGSPQPSEVSPKPQISDHAVVSRQPCSMKTQIPSSSHSVTSDHSLPSSTPPTSNTSINQPITEKEGSSVEGYRQYKYNEDCQFERCAYRQSQSHYHFFAE</sequence>
<feature type="compositionally biased region" description="Low complexity" evidence="2">
    <location>
        <begin position="1629"/>
        <end position="1652"/>
    </location>
</feature>